<dbReference type="EMBL" id="JBEPTQ010000002">
    <property type="protein sequence ID" value="MET4717241.1"/>
    <property type="molecule type" value="Genomic_DNA"/>
</dbReference>
<dbReference type="InterPro" id="IPR001789">
    <property type="entry name" value="Sig_transdc_resp-reg_receiver"/>
</dbReference>
<dbReference type="SMART" id="SM00448">
    <property type="entry name" value="REC"/>
    <property type="match status" value="1"/>
</dbReference>
<feature type="modified residue" description="4-aspartylphosphate" evidence="1">
    <location>
        <position position="71"/>
    </location>
</feature>
<evidence type="ECO:0000256" key="1">
    <source>
        <dbReference type="PROSITE-ProRule" id="PRU00169"/>
    </source>
</evidence>
<keyword evidence="1" id="KW-0597">Phosphoprotein</keyword>
<dbReference type="Proteomes" id="UP001549291">
    <property type="component" value="Unassembled WGS sequence"/>
</dbReference>
<dbReference type="InterPro" id="IPR011006">
    <property type="entry name" value="CheY-like_superfamily"/>
</dbReference>
<evidence type="ECO:0000313" key="4">
    <source>
        <dbReference type="Proteomes" id="UP001549291"/>
    </source>
</evidence>
<feature type="domain" description="Response regulatory" evidence="2">
    <location>
        <begin position="21"/>
        <end position="131"/>
    </location>
</feature>
<keyword evidence="4" id="KW-1185">Reference proteome</keyword>
<accession>A0ABV2RJY3</accession>
<evidence type="ECO:0000259" key="2">
    <source>
        <dbReference type="PROSITE" id="PS50110"/>
    </source>
</evidence>
<evidence type="ECO:0000313" key="3">
    <source>
        <dbReference type="EMBL" id="MET4717241.1"/>
    </source>
</evidence>
<dbReference type="SUPFAM" id="SSF52172">
    <property type="entry name" value="CheY-like"/>
    <property type="match status" value="1"/>
</dbReference>
<dbReference type="PROSITE" id="PS50110">
    <property type="entry name" value="RESPONSE_REGULATORY"/>
    <property type="match status" value="1"/>
</dbReference>
<dbReference type="Gene3D" id="3.40.50.2300">
    <property type="match status" value="1"/>
</dbReference>
<sequence length="136" mass="14819">MQGGANAGSRQDPKAMNRSLAVLLVEDEVLIRMALSDMLEELGHRVAGEAGDIESGSSFAMTADYDLAILDINLHGRYVDPVADLIALRRKPFMFASGYGPEVLPSLLRARPLLRKPVSLDELRVTIDKLFEGLPA</sequence>
<name>A0ABV2RJY3_BRAJP</name>
<reference evidence="3 4" key="1">
    <citation type="submission" date="2024-06" db="EMBL/GenBank/DDBJ databases">
        <title>Genomic Encyclopedia of Type Strains, Phase V (KMG-V): Genome sequencing to study the core and pangenomes of soil and plant-associated prokaryotes.</title>
        <authorList>
            <person name="Whitman W."/>
        </authorList>
    </citation>
    <scope>NUCLEOTIDE SEQUENCE [LARGE SCALE GENOMIC DNA]</scope>
    <source>
        <strain evidence="3 4">USDA 160</strain>
    </source>
</reference>
<proteinExistence type="predicted"/>
<protein>
    <submittedName>
        <fullName evidence="3">CheY-like chemotaxis protein</fullName>
    </submittedName>
</protein>
<comment type="caution">
    <text evidence="3">The sequence shown here is derived from an EMBL/GenBank/DDBJ whole genome shotgun (WGS) entry which is preliminary data.</text>
</comment>
<gene>
    <name evidence="3" type="ORF">ABIF63_001347</name>
</gene>
<organism evidence="3 4">
    <name type="scientific">Bradyrhizobium japonicum</name>
    <dbReference type="NCBI Taxonomy" id="375"/>
    <lineage>
        <taxon>Bacteria</taxon>
        <taxon>Pseudomonadati</taxon>
        <taxon>Pseudomonadota</taxon>
        <taxon>Alphaproteobacteria</taxon>
        <taxon>Hyphomicrobiales</taxon>
        <taxon>Nitrobacteraceae</taxon>
        <taxon>Bradyrhizobium</taxon>
    </lineage>
</organism>
<dbReference type="Pfam" id="PF00072">
    <property type="entry name" value="Response_reg"/>
    <property type="match status" value="1"/>
</dbReference>